<evidence type="ECO:0000259" key="8">
    <source>
        <dbReference type="Pfam" id="PF00535"/>
    </source>
</evidence>
<proteinExistence type="predicted"/>
<organism evidence="9 10">
    <name type="scientific">Motilimonas cestriensis</name>
    <dbReference type="NCBI Taxonomy" id="2742685"/>
    <lineage>
        <taxon>Bacteria</taxon>
        <taxon>Pseudomonadati</taxon>
        <taxon>Pseudomonadota</taxon>
        <taxon>Gammaproteobacteria</taxon>
        <taxon>Alteromonadales</taxon>
        <taxon>Alteromonadales genera incertae sedis</taxon>
        <taxon>Motilimonas</taxon>
    </lineage>
</organism>
<dbReference type="PANTHER" id="PTHR48090:SF1">
    <property type="entry name" value="PROPHAGE BACTOPRENOL GLUCOSYL TRANSFERASE HOMOLOG"/>
    <property type="match status" value="1"/>
</dbReference>
<sequence length="324" mass="36554">MVINPELSVVVCVLNEEESIDLFLDTLTPILEQAVSSYEILFVNDGSTDKTFEILHQKAIAPDSHVRLINLSRNFGKDVALTAGLDNVKGQAVIPMDVDLQDPPELITEMVEKWRQGANSVVAVRSDRREDNFIKRKTAMAFYRLIGRISKVDIPQNAGDFRLIDQKVLEVVRKMPEKARFMKGLFAFPGFKTEYVYFHRPQRVAGETKWNYWKLWNFALDGILGFSTAPLRIWSYLGAGVAVIAFLYMAFTIFKTLVLGVEVPGYASLISLILFFSAINLIGIGILGEYIGRIFEEVKSRPLYVIEGIYDSHDQQAEASDKCA</sequence>
<protein>
    <submittedName>
        <fullName evidence="9">Glycosyltransferase family 2 protein</fullName>
    </submittedName>
</protein>
<evidence type="ECO:0000256" key="3">
    <source>
        <dbReference type="ARBA" id="ARBA00022679"/>
    </source>
</evidence>
<keyword evidence="4 7" id="KW-0812">Transmembrane</keyword>
<feature type="transmembrane region" description="Helical" evidence="7">
    <location>
        <begin position="233"/>
        <end position="254"/>
    </location>
</feature>
<feature type="transmembrane region" description="Helical" evidence="7">
    <location>
        <begin position="266"/>
        <end position="291"/>
    </location>
</feature>
<keyword evidence="5 7" id="KW-1133">Transmembrane helix</keyword>
<dbReference type="PANTHER" id="PTHR48090">
    <property type="entry name" value="UNDECAPRENYL-PHOSPHATE 4-DEOXY-4-FORMAMIDO-L-ARABINOSE TRANSFERASE-RELATED"/>
    <property type="match status" value="1"/>
</dbReference>
<dbReference type="SUPFAM" id="SSF53448">
    <property type="entry name" value="Nucleotide-diphospho-sugar transferases"/>
    <property type="match status" value="1"/>
</dbReference>
<comment type="subcellular location">
    <subcellularLocation>
        <location evidence="1">Membrane</location>
        <topology evidence="1">Multi-pass membrane protein</topology>
    </subcellularLocation>
</comment>
<gene>
    <name evidence="9" type="ORF">K6Y31_15445</name>
</gene>
<accession>A0ABS8WET5</accession>
<evidence type="ECO:0000256" key="6">
    <source>
        <dbReference type="ARBA" id="ARBA00023136"/>
    </source>
</evidence>
<dbReference type="RefSeq" id="WP_233053856.1">
    <property type="nucleotide sequence ID" value="NZ_JAIMJA010000016.1"/>
</dbReference>
<keyword evidence="6 7" id="KW-0472">Membrane</keyword>
<dbReference type="InterPro" id="IPR001173">
    <property type="entry name" value="Glyco_trans_2-like"/>
</dbReference>
<evidence type="ECO:0000256" key="4">
    <source>
        <dbReference type="ARBA" id="ARBA00022692"/>
    </source>
</evidence>
<evidence type="ECO:0000256" key="5">
    <source>
        <dbReference type="ARBA" id="ARBA00022989"/>
    </source>
</evidence>
<keyword evidence="2" id="KW-0328">Glycosyltransferase</keyword>
<evidence type="ECO:0000256" key="2">
    <source>
        <dbReference type="ARBA" id="ARBA00022676"/>
    </source>
</evidence>
<dbReference type="Gene3D" id="3.90.550.10">
    <property type="entry name" value="Spore Coat Polysaccharide Biosynthesis Protein SpsA, Chain A"/>
    <property type="match status" value="1"/>
</dbReference>
<reference evidence="9 10" key="1">
    <citation type="journal article" date="2022" name="Environ. Microbiol. Rep.">
        <title>Eco-phylogenetic analyses reveal divergent evolution of vitamin B12 metabolism in the marine bacterial family 'Psychromonadaceae'.</title>
        <authorList>
            <person name="Jin X."/>
            <person name="Yang Y."/>
            <person name="Cao H."/>
            <person name="Gao B."/>
            <person name="Zhao Z."/>
        </authorList>
    </citation>
    <scope>NUCLEOTIDE SEQUENCE [LARGE SCALE GENOMIC DNA]</scope>
    <source>
        <strain evidence="9 10">MKS20</strain>
    </source>
</reference>
<evidence type="ECO:0000313" key="9">
    <source>
        <dbReference type="EMBL" id="MCE2596208.1"/>
    </source>
</evidence>
<comment type="caution">
    <text evidence="9">The sequence shown here is derived from an EMBL/GenBank/DDBJ whole genome shotgun (WGS) entry which is preliminary data.</text>
</comment>
<evidence type="ECO:0000256" key="1">
    <source>
        <dbReference type="ARBA" id="ARBA00004141"/>
    </source>
</evidence>
<keyword evidence="10" id="KW-1185">Reference proteome</keyword>
<evidence type="ECO:0000313" key="10">
    <source>
        <dbReference type="Proteomes" id="UP001201273"/>
    </source>
</evidence>
<feature type="domain" description="Glycosyltransferase 2-like" evidence="8">
    <location>
        <begin position="8"/>
        <end position="171"/>
    </location>
</feature>
<evidence type="ECO:0000256" key="7">
    <source>
        <dbReference type="SAM" id="Phobius"/>
    </source>
</evidence>
<dbReference type="Pfam" id="PF00535">
    <property type="entry name" value="Glycos_transf_2"/>
    <property type="match status" value="1"/>
</dbReference>
<dbReference type="Proteomes" id="UP001201273">
    <property type="component" value="Unassembled WGS sequence"/>
</dbReference>
<dbReference type="InterPro" id="IPR029044">
    <property type="entry name" value="Nucleotide-diphossugar_trans"/>
</dbReference>
<dbReference type="InterPro" id="IPR050256">
    <property type="entry name" value="Glycosyltransferase_2"/>
</dbReference>
<keyword evidence="3" id="KW-0808">Transferase</keyword>
<name>A0ABS8WET5_9GAMM</name>
<dbReference type="CDD" id="cd04187">
    <property type="entry name" value="DPM1_like_bac"/>
    <property type="match status" value="1"/>
</dbReference>
<dbReference type="EMBL" id="JAIMJA010000016">
    <property type="protein sequence ID" value="MCE2596208.1"/>
    <property type="molecule type" value="Genomic_DNA"/>
</dbReference>